<organism evidence="2 3">
    <name type="scientific">Thalassotalea nanhaiensis</name>
    <dbReference type="NCBI Taxonomy" id="3065648"/>
    <lineage>
        <taxon>Bacteria</taxon>
        <taxon>Pseudomonadati</taxon>
        <taxon>Pseudomonadota</taxon>
        <taxon>Gammaproteobacteria</taxon>
        <taxon>Alteromonadales</taxon>
        <taxon>Colwelliaceae</taxon>
        <taxon>Thalassotalea</taxon>
    </lineage>
</organism>
<keyword evidence="1" id="KW-0732">Signal</keyword>
<reference evidence="3" key="1">
    <citation type="submission" date="2023-09" db="EMBL/GenBank/DDBJ databases">
        <authorList>
            <person name="Zhang C."/>
        </authorList>
    </citation>
    <scope>NUCLEOTIDE SEQUENCE [LARGE SCALE GENOMIC DNA]</scope>
    <source>
        <strain evidence="3">SQ345</strain>
    </source>
</reference>
<evidence type="ECO:0008006" key="4">
    <source>
        <dbReference type="Google" id="ProtNLM"/>
    </source>
</evidence>
<dbReference type="RefSeq" id="WP_348389415.1">
    <property type="nucleotide sequence ID" value="NZ_CP134146.1"/>
</dbReference>
<protein>
    <recommendedName>
        <fullName evidence="4">NlpE C-terminal OB domain-containing protein</fullName>
    </recommendedName>
</protein>
<keyword evidence="3" id="KW-1185">Reference proteome</keyword>
<sequence length="126" mass="14513">MNIYKALLYSMVVCSIPACSSDSGAQAEQVHRGVYTWGPEVRSFKPCDQENAYWVSYDFAGQAMQRYYKKMQTTPYQPMYIEFRGMLLDEELAGFANDYSGLFRISEVYNFTFEVPDECNVSGLKK</sequence>
<gene>
    <name evidence="2" type="ORF">RI845_09065</name>
</gene>
<evidence type="ECO:0000313" key="2">
    <source>
        <dbReference type="EMBL" id="WNC70274.1"/>
    </source>
</evidence>
<feature type="signal peptide" evidence="1">
    <location>
        <begin position="1"/>
        <end position="20"/>
    </location>
</feature>
<evidence type="ECO:0000256" key="1">
    <source>
        <dbReference type="SAM" id="SignalP"/>
    </source>
</evidence>
<dbReference type="EMBL" id="CP134146">
    <property type="protein sequence ID" value="WNC70274.1"/>
    <property type="molecule type" value="Genomic_DNA"/>
</dbReference>
<name>A0ABY9TN70_9GAMM</name>
<dbReference type="Proteomes" id="UP001248581">
    <property type="component" value="Chromosome"/>
</dbReference>
<proteinExistence type="predicted"/>
<feature type="chain" id="PRO_5046684273" description="NlpE C-terminal OB domain-containing protein" evidence="1">
    <location>
        <begin position="21"/>
        <end position="126"/>
    </location>
</feature>
<dbReference type="InterPro" id="IPR038139">
    <property type="entry name" value="NlpE_C_sf"/>
</dbReference>
<evidence type="ECO:0000313" key="3">
    <source>
        <dbReference type="Proteomes" id="UP001248581"/>
    </source>
</evidence>
<dbReference type="Gene3D" id="2.40.50.540">
    <property type="match status" value="1"/>
</dbReference>
<accession>A0ABY9TN70</accession>